<keyword evidence="3" id="KW-1185">Reference proteome</keyword>
<protein>
    <submittedName>
        <fullName evidence="2">Uncharacterized protein</fullName>
    </submittedName>
</protein>
<feature type="region of interest" description="Disordered" evidence="1">
    <location>
        <begin position="63"/>
        <end position="92"/>
    </location>
</feature>
<dbReference type="EMBL" id="CAUYUJ010002279">
    <property type="protein sequence ID" value="CAK0800040.1"/>
    <property type="molecule type" value="Genomic_DNA"/>
</dbReference>
<organism evidence="2 3">
    <name type="scientific">Prorocentrum cordatum</name>
    <dbReference type="NCBI Taxonomy" id="2364126"/>
    <lineage>
        <taxon>Eukaryota</taxon>
        <taxon>Sar</taxon>
        <taxon>Alveolata</taxon>
        <taxon>Dinophyceae</taxon>
        <taxon>Prorocentrales</taxon>
        <taxon>Prorocentraceae</taxon>
        <taxon>Prorocentrum</taxon>
    </lineage>
</organism>
<proteinExistence type="predicted"/>
<sequence length="92" mass="10032">MGDVPDLSMGMHVALSWSVANGILGPSVDVHRVARNGRNFEYLSGEETPTSGRGWRRNTWQECSRRASLQSSRAGGGSSTPRRTTARSARRS</sequence>
<evidence type="ECO:0000313" key="3">
    <source>
        <dbReference type="Proteomes" id="UP001189429"/>
    </source>
</evidence>
<accession>A0ABN9Q6E8</accession>
<reference evidence="2" key="1">
    <citation type="submission" date="2023-10" db="EMBL/GenBank/DDBJ databases">
        <authorList>
            <person name="Chen Y."/>
            <person name="Shah S."/>
            <person name="Dougan E. K."/>
            <person name="Thang M."/>
            <person name="Chan C."/>
        </authorList>
    </citation>
    <scope>NUCLEOTIDE SEQUENCE [LARGE SCALE GENOMIC DNA]</scope>
</reference>
<evidence type="ECO:0000313" key="2">
    <source>
        <dbReference type="EMBL" id="CAK0800040.1"/>
    </source>
</evidence>
<gene>
    <name evidence="2" type="ORF">PCOR1329_LOCUS8320</name>
</gene>
<evidence type="ECO:0000256" key="1">
    <source>
        <dbReference type="SAM" id="MobiDB-lite"/>
    </source>
</evidence>
<dbReference type="Proteomes" id="UP001189429">
    <property type="component" value="Unassembled WGS sequence"/>
</dbReference>
<name>A0ABN9Q6E8_9DINO</name>
<comment type="caution">
    <text evidence="2">The sequence shown here is derived from an EMBL/GenBank/DDBJ whole genome shotgun (WGS) entry which is preliminary data.</text>
</comment>